<dbReference type="SMART" id="SM00388">
    <property type="entry name" value="HisKA"/>
    <property type="match status" value="1"/>
</dbReference>
<dbReference type="CDD" id="cd00082">
    <property type="entry name" value="HisKA"/>
    <property type="match status" value="1"/>
</dbReference>
<evidence type="ECO:0000256" key="7">
    <source>
        <dbReference type="ARBA" id="ARBA00022777"/>
    </source>
</evidence>
<evidence type="ECO:0000256" key="10">
    <source>
        <dbReference type="ARBA" id="ARBA00023136"/>
    </source>
</evidence>
<evidence type="ECO:0000256" key="9">
    <source>
        <dbReference type="ARBA" id="ARBA00023012"/>
    </source>
</evidence>
<dbReference type="SMART" id="SM00387">
    <property type="entry name" value="HATPase_c"/>
    <property type="match status" value="1"/>
</dbReference>
<comment type="subcellular location">
    <subcellularLocation>
        <location evidence="2">Membrane</location>
    </subcellularLocation>
</comment>
<dbReference type="PANTHER" id="PTHR45436:SF5">
    <property type="entry name" value="SENSOR HISTIDINE KINASE TRCS"/>
    <property type="match status" value="1"/>
</dbReference>
<keyword evidence="4" id="KW-0597">Phosphoprotein</keyword>
<protein>
    <recommendedName>
        <fullName evidence="3">histidine kinase</fullName>
        <ecNumber evidence="3">2.7.13.3</ecNumber>
    </recommendedName>
</protein>
<dbReference type="InterPro" id="IPR036890">
    <property type="entry name" value="HATPase_C_sf"/>
</dbReference>
<dbReference type="GO" id="GO:0005886">
    <property type="term" value="C:plasma membrane"/>
    <property type="evidence" value="ECO:0007669"/>
    <property type="project" value="TreeGrafter"/>
</dbReference>
<evidence type="ECO:0000256" key="2">
    <source>
        <dbReference type="ARBA" id="ARBA00004370"/>
    </source>
</evidence>
<keyword evidence="6 11" id="KW-0812">Transmembrane</keyword>
<dbReference type="Gene3D" id="3.30.565.10">
    <property type="entry name" value="Histidine kinase-like ATPase, C-terminal domain"/>
    <property type="match status" value="1"/>
</dbReference>
<evidence type="ECO:0000259" key="13">
    <source>
        <dbReference type="PROSITE" id="PS50885"/>
    </source>
</evidence>
<dbReference type="RefSeq" id="WP_092219660.1">
    <property type="nucleotide sequence ID" value="NZ_FNJI01000003.1"/>
</dbReference>
<evidence type="ECO:0000256" key="11">
    <source>
        <dbReference type="SAM" id="Phobius"/>
    </source>
</evidence>
<evidence type="ECO:0000259" key="12">
    <source>
        <dbReference type="PROSITE" id="PS50109"/>
    </source>
</evidence>
<dbReference type="Gene3D" id="6.10.340.10">
    <property type="match status" value="1"/>
</dbReference>
<evidence type="ECO:0000256" key="4">
    <source>
        <dbReference type="ARBA" id="ARBA00022553"/>
    </source>
</evidence>
<comment type="catalytic activity">
    <reaction evidence="1">
        <text>ATP + protein L-histidine = ADP + protein N-phospho-L-histidine.</text>
        <dbReference type="EC" id="2.7.13.3"/>
    </reaction>
</comment>
<keyword evidence="5" id="KW-0808">Transferase</keyword>
<dbReference type="Pfam" id="PF00512">
    <property type="entry name" value="HisKA"/>
    <property type="match status" value="1"/>
</dbReference>
<evidence type="ECO:0000256" key="6">
    <source>
        <dbReference type="ARBA" id="ARBA00022692"/>
    </source>
</evidence>
<dbReference type="SUPFAM" id="SSF55874">
    <property type="entry name" value="ATPase domain of HSP90 chaperone/DNA topoisomerase II/histidine kinase"/>
    <property type="match status" value="1"/>
</dbReference>
<dbReference type="Pfam" id="PF00672">
    <property type="entry name" value="HAMP"/>
    <property type="match status" value="1"/>
</dbReference>
<dbReference type="InterPro" id="IPR003594">
    <property type="entry name" value="HATPase_dom"/>
</dbReference>
<dbReference type="SMART" id="SM00304">
    <property type="entry name" value="HAMP"/>
    <property type="match status" value="1"/>
</dbReference>
<evidence type="ECO:0000313" key="14">
    <source>
        <dbReference type="EMBL" id="SDO59178.1"/>
    </source>
</evidence>
<keyword evidence="8 11" id="KW-1133">Transmembrane helix</keyword>
<dbReference type="EC" id="2.7.13.3" evidence="3"/>
<evidence type="ECO:0000256" key="3">
    <source>
        <dbReference type="ARBA" id="ARBA00012438"/>
    </source>
</evidence>
<dbReference type="Gene3D" id="1.10.287.130">
    <property type="match status" value="1"/>
</dbReference>
<keyword evidence="15" id="KW-1185">Reference proteome</keyword>
<dbReference type="STRING" id="91360.SAMN05660330_00621"/>
<feature type="transmembrane region" description="Helical" evidence="11">
    <location>
        <begin position="163"/>
        <end position="186"/>
    </location>
</feature>
<dbReference type="Pfam" id="PF02518">
    <property type="entry name" value="HATPase_c"/>
    <property type="match status" value="1"/>
</dbReference>
<dbReference type="OrthoDB" id="9815202at2"/>
<dbReference type="FunFam" id="3.30.565.10:FF:000006">
    <property type="entry name" value="Sensor histidine kinase WalK"/>
    <property type="match status" value="1"/>
</dbReference>
<evidence type="ECO:0000256" key="1">
    <source>
        <dbReference type="ARBA" id="ARBA00000085"/>
    </source>
</evidence>
<dbReference type="InterPro" id="IPR005467">
    <property type="entry name" value="His_kinase_dom"/>
</dbReference>
<dbReference type="SUPFAM" id="SSF47384">
    <property type="entry name" value="Homodimeric domain of signal transducing histidine kinase"/>
    <property type="match status" value="1"/>
</dbReference>
<feature type="domain" description="Histidine kinase" evidence="12">
    <location>
        <begin position="248"/>
        <end position="464"/>
    </location>
</feature>
<accession>A0A1H0KT89</accession>
<organism evidence="14 15">
    <name type="scientific">Desulforhopalus singaporensis</name>
    <dbReference type="NCBI Taxonomy" id="91360"/>
    <lineage>
        <taxon>Bacteria</taxon>
        <taxon>Pseudomonadati</taxon>
        <taxon>Thermodesulfobacteriota</taxon>
        <taxon>Desulfobulbia</taxon>
        <taxon>Desulfobulbales</taxon>
        <taxon>Desulfocapsaceae</taxon>
        <taxon>Desulforhopalus</taxon>
    </lineage>
</organism>
<reference evidence="14 15" key="1">
    <citation type="submission" date="2016-10" db="EMBL/GenBank/DDBJ databases">
        <authorList>
            <person name="de Groot N.N."/>
        </authorList>
    </citation>
    <scope>NUCLEOTIDE SEQUENCE [LARGE SCALE GENOMIC DNA]</scope>
    <source>
        <strain evidence="14 15">DSM 12130</strain>
    </source>
</reference>
<dbReference type="AlphaFoldDB" id="A0A1H0KT89"/>
<dbReference type="EMBL" id="FNJI01000003">
    <property type="protein sequence ID" value="SDO59178.1"/>
    <property type="molecule type" value="Genomic_DNA"/>
</dbReference>
<dbReference type="PROSITE" id="PS50885">
    <property type="entry name" value="HAMP"/>
    <property type="match status" value="1"/>
</dbReference>
<evidence type="ECO:0000313" key="15">
    <source>
        <dbReference type="Proteomes" id="UP000199073"/>
    </source>
</evidence>
<dbReference type="InterPro" id="IPR003661">
    <property type="entry name" value="HisK_dim/P_dom"/>
</dbReference>
<proteinExistence type="predicted"/>
<feature type="domain" description="HAMP" evidence="13">
    <location>
        <begin position="187"/>
        <end position="240"/>
    </location>
</feature>
<dbReference type="Proteomes" id="UP000199073">
    <property type="component" value="Unassembled WGS sequence"/>
</dbReference>
<dbReference type="CDD" id="cd00075">
    <property type="entry name" value="HATPase"/>
    <property type="match status" value="1"/>
</dbReference>
<keyword evidence="9" id="KW-0902">Two-component regulatory system</keyword>
<dbReference type="PANTHER" id="PTHR45436">
    <property type="entry name" value="SENSOR HISTIDINE KINASE YKOH"/>
    <property type="match status" value="1"/>
</dbReference>
<dbReference type="SUPFAM" id="SSF158472">
    <property type="entry name" value="HAMP domain-like"/>
    <property type="match status" value="1"/>
</dbReference>
<dbReference type="InterPro" id="IPR003660">
    <property type="entry name" value="HAMP_dom"/>
</dbReference>
<name>A0A1H0KT89_9BACT</name>
<dbReference type="CDD" id="cd06225">
    <property type="entry name" value="HAMP"/>
    <property type="match status" value="1"/>
</dbReference>
<sequence>MKIRNKITIWITGAGLLAALFFSCVIFFELIEQPFELLDRDLERHALIVTSSLFPKSGVPPSRLETEPVTSRDNMYWIKVFDQNLKKIYASISSRIVDIPLKPDDRYYNFRPTAPAQATDLTQDRHTKTIFRVCVLTVPYKGGEYLVQIARPMEKLWEEIVELLLTIGAGLLVFTFALVVIGYYVAGKILEPIATINTLARKISDKTLDRRIPPRGNQDEIHALSTSLNQMFDRLQFSFQRQKEFIANASHELKTPITLLRLFFDEAIQNEQLPESFKTRLTSQSEAVFRMNQLVKNLLDLSILEFNNTLEPEIVDLSELTSSIFEEFQDIIQNRDINLSLDITDNVHLLADKEKIRRVLINLIDNAIKYNLKEKGEILFSLHRKNDFIVMNISNTGQTIPEDELEAVFDQFHRVEKSRSKALGGSGLGLTIARQIVELHHGTISIPPPSHPANRVLVEIRLPQKWG</sequence>
<evidence type="ECO:0000256" key="5">
    <source>
        <dbReference type="ARBA" id="ARBA00022679"/>
    </source>
</evidence>
<dbReference type="PROSITE" id="PS51257">
    <property type="entry name" value="PROKAR_LIPOPROTEIN"/>
    <property type="match status" value="1"/>
</dbReference>
<dbReference type="InterPro" id="IPR004358">
    <property type="entry name" value="Sig_transdc_His_kin-like_C"/>
</dbReference>
<dbReference type="PROSITE" id="PS50109">
    <property type="entry name" value="HIS_KIN"/>
    <property type="match status" value="1"/>
</dbReference>
<dbReference type="InterPro" id="IPR050428">
    <property type="entry name" value="TCS_sensor_his_kinase"/>
</dbReference>
<dbReference type="GO" id="GO:0000155">
    <property type="term" value="F:phosphorelay sensor kinase activity"/>
    <property type="evidence" value="ECO:0007669"/>
    <property type="project" value="InterPro"/>
</dbReference>
<keyword evidence="7 14" id="KW-0418">Kinase</keyword>
<keyword evidence="10 11" id="KW-0472">Membrane</keyword>
<dbReference type="PRINTS" id="PR00344">
    <property type="entry name" value="BCTRLSENSOR"/>
</dbReference>
<evidence type="ECO:0000256" key="8">
    <source>
        <dbReference type="ARBA" id="ARBA00022989"/>
    </source>
</evidence>
<gene>
    <name evidence="14" type="ORF">SAMN05660330_00621</name>
</gene>
<dbReference type="InterPro" id="IPR036097">
    <property type="entry name" value="HisK_dim/P_sf"/>
</dbReference>
<feature type="transmembrane region" description="Helical" evidence="11">
    <location>
        <begin position="7"/>
        <end position="28"/>
    </location>
</feature>